<comment type="function">
    <text evidence="11">Involved in protein N-glycosylation. Essential for the second step of the dolichol-linked oligosaccharide pathway. Anchors the catalytic subunit ALG13 to the ER.</text>
</comment>
<evidence type="ECO:0000256" key="2">
    <source>
        <dbReference type="ARBA" id="ARBA00004590"/>
    </source>
</evidence>
<organism evidence="12 13">
    <name type="scientific">Somion occarium</name>
    <dbReference type="NCBI Taxonomy" id="3059160"/>
    <lineage>
        <taxon>Eukaryota</taxon>
        <taxon>Fungi</taxon>
        <taxon>Dikarya</taxon>
        <taxon>Basidiomycota</taxon>
        <taxon>Agaricomycotina</taxon>
        <taxon>Agaricomycetes</taxon>
        <taxon>Polyporales</taxon>
        <taxon>Cerrenaceae</taxon>
        <taxon>Somion</taxon>
    </lineage>
</organism>
<evidence type="ECO:0000256" key="9">
    <source>
        <dbReference type="ARBA" id="ARBA00023136"/>
    </source>
</evidence>
<dbReference type="PANTHER" id="PTHR12154:SF4">
    <property type="entry name" value="UDP-N-ACETYLGLUCOSAMINE TRANSFERASE SUBUNIT ALG14 HOMOLOG"/>
    <property type="match status" value="1"/>
</dbReference>
<dbReference type="Gene3D" id="3.40.50.2000">
    <property type="entry name" value="Glycogen Phosphorylase B"/>
    <property type="match status" value="1"/>
</dbReference>
<evidence type="ECO:0000256" key="7">
    <source>
        <dbReference type="ARBA" id="ARBA00022824"/>
    </source>
</evidence>
<keyword evidence="9" id="KW-0472">Membrane</keyword>
<comment type="similarity">
    <text evidence="3 11">Belongs to the ALG14 family.</text>
</comment>
<evidence type="ECO:0000313" key="13">
    <source>
        <dbReference type="Proteomes" id="UP001497453"/>
    </source>
</evidence>
<keyword evidence="13" id="KW-1185">Reference proteome</keyword>
<gene>
    <name evidence="11" type="primary">ALG14</name>
    <name evidence="12" type="ORF">GFSPODELE1_LOCUS6107</name>
</gene>
<keyword evidence="7 11" id="KW-0256">Endoplasmic reticulum</keyword>
<keyword evidence="6" id="KW-0812">Transmembrane</keyword>
<dbReference type="InterPro" id="IPR013969">
    <property type="entry name" value="Oligosacch_biosynth_Alg14"/>
</dbReference>
<evidence type="ECO:0000256" key="4">
    <source>
        <dbReference type="ARBA" id="ARBA00011335"/>
    </source>
</evidence>
<dbReference type="Proteomes" id="UP001497453">
    <property type="component" value="Chromosome 4"/>
</dbReference>
<evidence type="ECO:0000313" key="12">
    <source>
        <dbReference type="EMBL" id="CAL1706901.1"/>
    </source>
</evidence>
<evidence type="ECO:0000256" key="3">
    <source>
        <dbReference type="ARBA" id="ARBA00009731"/>
    </source>
</evidence>
<protein>
    <recommendedName>
        <fullName evidence="5 11">UDP-N-acetylglucosamine transferase subunit ALG14</fullName>
    </recommendedName>
    <alternativeName>
        <fullName evidence="10 11">Asparagine-linked glycosylation protein 14</fullName>
    </alternativeName>
</protein>
<keyword evidence="8" id="KW-1133">Transmembrane helix</keyword>
<evidence type="ECO:0000256" key="8">
    <source>
        <dbReference type="ARBA" id="ARBA00022989"/>
    </source>
</evidence>
<dbReference type="EMBL" id="OZ037947">
    <property type="protein sequence ID" value="CAL1706901.1"/>
    <property type="molecule type" value="Genomic_DNA"/>
</dbReference>
<comment type="subcellular location">
    <subcellularLocation>
        <location evidence="1 11">Endoplasmic reticulum membrane</location>
        <topology evidence="1 11">Single-pass membrane protein</topology>
    </subcellularLocation>
    <subcellularLocation>
        <location evidence="2">Nucleus membrane</location>
        <topology evidence="2">Single-pass membrane protein</topology>
    </subcellularLocation>
</comment>
<evidence type="ECO:0000256" key="10">
    <source>
        <dbReference type="ARBA" id="ARBA00032062"/>
    </source>
</evidence>
<evidence type="ECO:0000256" key="1">
    <source>
        <dbReference type="ARBA" id="ARBA00004389"/>
    </source>
</evidence>
<evidence type="ECO:0000256" key="11">
    <source>
        <dbReference type="RuleBase" id="RU362127"/>
    </source>
</evidence>
<proteinExistence type="inferred from homology"/>
<comment type="subunit">
    <text evidence="4 11">Heterodimer with ALG13 to form a functional enzyme.</text>
</comment>
<name>A0ABP1DGB7_9APHY</name>
<dbReference type="Pfam" id="PF08660">
    <property type="entry name" value="Alg14"/>
    <property type="match status" value="1"/>
</dbReference>
<reference evidence="13" key="1">
    <citation type="submission" date="2024-04" db="EMBL/GenBank/DDBJ databases">
        <authorList>
            <person name="Shaw F."/>
            <person name="Minotto A."/>
        </authorList>
    </citation>
    <scope>NUCLEOTIDE SEQUENCE [LARGE SCALE GENOMIC DNA]</scope>
</reference>
<dbReference type="PANTHER" id="PTHR12154">
    <property type="entry name" value="GLYCOSYL TRANSFERASE-RELATED"/>
    <property type="match status" value="1"/>
</dbReference>
<sequence length="239" mass="26356">MVSVALILLFVLSCIVLRLISVIRRTRTRFSDARPTPPKTCSLAVFLGSGGHTSEALVLLSALDFSRYSPRKYIYSQGDILSAKKAVNLESLKAPECTSHPVHSTDATTPYTLVSIPRARRVHQSLFTTPVTAARSLITCLYHVTIAPLLSGHPFADVLVVNGPGTCCMLCLAVYVNRFFGFHSPKMIYVESFARVKTLSLSGKLLRPFVDRSPSCRFVVQWPELLNDGGRGECRGWLI</sequence>
<accession>A0ABP1DGB7</accession>
<evidence type="ECO:0000256" key="6">
    <source>
        <dbReference type="ARBA" id="ARBA00022692"/>
    </source>
</evidence>
<evidence type="ECO:0000256" key="5">
    <source>
        <dbReference type="ARBA" id="ARBA00017467"/>
    </source>
</evidence>